<reference evidence="12" key="1">
    <citation type="journal article" date="2019" name="Int. J. Syst. Evol. Microbiol.">
        <title>The Global Catalogue of Microorganisms (GCM) 10K type strain sequencing project: providing services to taxonomists for standard genome sequencing and annotation.</title>
        <authorList>
            <consortium name="The Broad Institute Genomics Platform"/>
            <consortium name="The Broad Institute Genome Sequencing Center for Infectious Disease"/>
            <person name="Wu L."/>
            <person name="Ma J."/>
        </authorList>
    </citation>
    <scope>NUCLEOTIDE SEQUENCE [LARGE SCALE GENOMIC DNA]</scope>
    <source>
        <strain evidence="12">CCUG 55074</strain>
    </source>
</reference>
<protein>
    <recommendedName>
        <fullName evidence="4">Phospholipase D</fullName>
    </recommendedName>
    <alternativeName>
        <fullName evidence="9">Choline phosphatase</fullName>
    </alternativeName>
</protein>
<evidence type="ECO:0000259" key="10">
    <source>
        <dbReference type="PROSITE" id="PS50035"/>
    </source>
</evidence>
<dbReference type="InterPro" id="IPR015679">
    <property type="entry name" value="PLipase_D_fam"/>
</dbReference>
<feature type="domain" description="PLD phosphodiesterase" evidence="10">
    <location>
        <begin position="363"/>
        <end position="390"/>
    </location>
</feature>
<feature type="domain" description="PLD phosphodiesterase" evidence="10">
    <location>
        <begin position="135"/>
        <end position="166"/>
    </location>
</feature>
<evidence type="ECO:0000256" key="3">
    <source>
        <dbReference type="ARBA" id="ARBA00004613"/>
    </source>
</evidence>
<dbReference type="PANTHER" id="PTHR18896:SF76">
    <property type="entry name" value="PHOSPHOLIPASE"/>
    <property type="match status" value="1"/>
</dbReference>
<accession>A0ABW3SYH8</accession>
<dbReference type="SMART" id="SM00155">
    <property type="entry name" value="PLDc"/>
    <property type="match status" value="2"/>
</dbReference>
<evidence type="ECO:0000256" key="8">
    <source>
        <dbReference type="ARBA" id="ARBA00023098"/>
    </source>
</evidence>
<keyword evidence="12" id="KW-1185">Reference proteome</keyword>
<proteinExistence type="predicted"/>
<keyword evidence="8" id="KW-0443">Lipid metabolism</keyword>
<dbReference type="InterPro" id="IPR025202">
    <property type="entry name" value="PLD-like_dom"/>
</dbReference>
<evidence type="ECO:0000256" key="1">
    <source>
        <dbReference type="ARBA" id="ARBA00000798"/>
    </source>
</evidence>
<name>A0ABW3SYH8_9CAUL</name>
<comment type="function">
    <text evidence="2">Could be a virulence factor.</text>
</comment>
<gene>
    <name evidence="11" type="ORF">ACFQ27_00495</name>
</gene>
<evidence type="ECO:0000256" key="2">
    <source>
        <dbReference type="ARBA" id="ARBA00003145"/>
    </source>
</evidence>
<evidence type="ECO:0000256" key="5">
    <source>
        <dbReference type="ARBA" id="ARBA00022525"/>
    </source>
</evidence>
<evidence type="ECO:0000256" key="9">
    <source>
        <dbReference type="ARBA" id="ARBA00029594"/>
    </source>
</evidence>
<sequence>MSEQMSQTGLDAALHIPAAERAAYPVRDGNRVRPLIDGEPAFRRICEAVEAAQRSVWVTVAFLDAGFLMPDGRGSLFDVLDRAAARGLDVRALFWRVNPESQRVEQATFSGSGDQRRMLAERGSPVKMRWDRAQKGYCQHQKSWMIDAGETGEVAFVGGINLGPDYVVAPGHRILGGERHVHDVYVEVAGPSASDVHHNFVQRWNDASERAAPDGAWGDVADLAFPIMVSAPAGDSRVQIQRTVKAGLYATPAAAAGHVPYTIAEGELSIAEQYLRAIAAARRTIYIENQTVFDPDVIQALDAALVRGVEVVALTPAEAYGELKAAKSRPESRPLFDLLAALGRHERFALVGIAGADAEGRRHDVYVHAKVMLVDDAWMTIGSCNIARRSFFGDIEMNASVWDPQVVRATRCELLAEHLDLDTAQMDDREALALYRRIAAENRARRDAGQTDWQGLAFQLDPAVYGD</sequence>
<dbReference type="RefSeq" id="WP_377351976.1">
    <property type="nucleotide sequence ID" value="NZ_JBHTLQ010000001.1"/>
</dbReference>
<dbReference type="Proteomes" id="UP001597216">
    <property type="component" value="Unassembled WGS sequence"/>
</dbReference>
<evidence type="ECO:0000313" key="11">
    <source>
        <dbReference type="EMBL" id="MFD1189042.1"/>
    </source>
</evidence>
<evidence type="ECO:0000256" key="6">
    <source>
        <dbReference type="ARBA" id="ARBA00022737"/>
    </source>
</evidence>
<dbReference type="Gene3D" id="3.30.870.10">
    <property type="entry name" value="Endonuclease Chain A"/>
    <property type="match status" value="2"/>
</dbReference>
<comment type="catalytic activity">
    <reaction evidence="1">
        <text>a 1,2-diacyl-sn-glycero-3-phosphocholine + H2O = a 1,2-diacyl-sn-glycero-3-phosphate + choline + H(+)</text>
        <dbReference type="Rhea" id="RHEA:14445"/>
        <dbReference type="ChEBI" id="CHEBI:15354"/>
        <dbReference type="ChEBI" id="CHEBI:15377"/>
        <dbReference type="ChEBI" id="CHEBI:15378"/>
        <dbReference type="ChEBI" id="CHEBI:57643"/>
        <dbReference type="ChEBI" id="CHEBI:58608"/>
        <dbReference type="EC" id="3.1.4.4"/>
    </reaction>
</comment>
<dbReference type="SUPFAM" id="SSF56024">
    <property type="entry name" value="Phospholipase D/nuclease"/>
    <property type="match status" value="2"/>
</dbReference>
<evidence type="ECO:0000313" key="12">
    <source>
        <dbReference type="Proteomes" id="UP001597216"/>
    </source>
</evidence>
<dbReference type="PANTHER" id="PTHR18896">
    <property type="entry name" value="PHOSPHOLIPASE D"/>
    <property type="match status" value="1"/>
</dbReference>
<dbReference type="InterPro" id="IPR001736">
    <property type="entry name" value="PLipase_D/transphosphatidylase"/>
</dbReference>
<dbReference type="EMBL" id="JBHTLQ010000001">
    <property type="protein sequence ID" value="MFD1189042.1"/>
    <property type="molecule type" value="Genomic_DNA"/>
</dbReference>
<keyword evidence="7" id="KW-0378">Hydrolase</keyword>
<dbReference type="PROSITE" id="PS50035">
    <property type="entry name" value="PLD"/>
    <property type="match status" value="2"/>
</dbReference>
<comment type="subcellular location">
    <subcellularLocation>
        <location evidence="3">Secreted</location>
    </subcellularLocation>
</comment>
<keyword evidence="6" id="KW-0677">Repeat</keyword>
<evidence type="ECO:0000256" key="4">
    <source>
        <dbReference type="ARBA" id="ARBA00018392"/>
    </source>
</evidence>
<dbReference type="Pfam" id="PF13091">
    <property type="entry name" value="PLDc_2"/>
    <property type="match status" value="1"/>
</dbReference>
<organism evidence="11 12">
    <name type="scientific">Phenylobacterium conjunctum</name>
    <dbReference type="NCBI Taxonomy" id="1298959"/>
    <lineage>
        <taxon>Bacteria</taxon>
        <taxon>Pseudomonadati</taxon>
        <taxon>Pseudomonadota</taxon>
        <taxon>Alphaproteobacteria</taxon>
        <taxon>Caulobacterales</taxon>
        <taxon>Caulobacteraceae</taxon>
        <taxon>Phenylobacterium</taxon>
    </lineage>
</organism>
<keyword evidence="5" id="KW-0964">Secreted</keyword>
<evidence type="ECO:0000256" key="7">
    <source>
        <dbReference type="ARBA" id="ARBA00022801"/>
    </source>
</evidence>
<comment type="caution">
    <text evidence="11">The sequence shown here is derived from an EMBL/GenBank/DDBJ whole genome shotgun (WGS) entry which is preliminary data.</text>
</comment>